<evidence type="ECO:0000256" key="1">
    <source>
        <dbReference type="ARBA" id="ARBA00008950"/>
    </source>
</evidence>
<dbReference type="GO" id="GO:0046872">
    <property type="term" value="F:metal ion binding"/>
    <property type="evidence" value="ECO:0007669"/>
    <property type="project" value="UniProtKB-KW"/>
</dbReference>
<accession>A0A5N0V192</accession>
<dbReference type="EMBL" id="VMNW02000046">
    <property type="protein sequence ID" value="KAA9156761.1"/>
    <property type="molecule type" value="Genomic_DNA"/>
</dbReference>
<name>A0A5N0V192_9PSEU</name>
<organism evidence="4 5">
    <name type="scientific">Amycolatopsis acidicola</name>
    <dbReference type="NCBI Taxonomy" id="2596893"/>
    <lineage>
        <taxon>Bacteria</taxon>
        <taxon>Bacillati</taxon>
        <taxon>Actinomycetota</taxon>
        <taxon>Actinomycetes</taxon>
        <taxon>Pseudonocardiales</taxon>
        <taxon>Pseudonocardiaceae</taxon>
        <taxon>Amycolatopsis</taxon>
    </lineage>
</organism>
<dbReference type="InterPro" id="IPR024654">
    <property type="entry name" value="Calcineurin-like_PHP_lpxH"/>
</dbReference>
<dbReference type="PANTHER" id="PTHR42850">
    <property type="entry name" value="METALLOPHOSPHOESTERASE"/>
    <property type="match status" value="1"/>
</dbReference>
<sequence>MKLGILADAHGNLAAFERALTELADEADEVLVAGDAFSDHRFSNEIVKLIRCAGAHYVLGNHELSFLSPANARARESSRVSRLELDFVSRAPTELRVRLGGMRVLMVHGSPWPPYGRYLDPGSPEFDHADELDADLVVLGHTHLPMARRVRGTLVVNPGSVGMSDQPGLGDSVGYALADTGSGEVSFRTFPNPRRAS</sequence>
<dbReference type="OrthoDB" id="9813918at2"/>
<comment type="caution">
    <text evidence="4">The sequence shown here is derived from an EMBL/GenBank/DDBJ whole genome shotgun (WGS) entry which is preliminary data.</text>
</comment>
<evidence type="ECO:0000259" key="3">
    <source>
        <dbReference type="Pfam" id="PF12850"/>
    </source>
</evidence>
<comment type="similarity">
    <text evidence="1 2">Belongs to the metallophosphoesterase superfamily. YfcE family.</text>
</comment>
<dbReference type="PANTHER" id="PTHR42850:SF2">
    <property type="entry name" value="BLL5683 PROTEIN"/>
    <property type="match status" value="1"/>
</dbReference>
<evidence type="ECO:0000313" key="5">
    <source>
        <dbReference type="Proteomes" id="UP000319769"/>
    </source>
</evidence>
<dbReference type="Pfam" id="PF12850">
    <property type="entry name" value="Metallophos_2"/>
    <property type="match status" value="1"/>
</dbReference>
<evidence type="ECO:0000313" key="4">
    <source>
        <dbReference type="EMBL" id="KAA9156761.1"/>
    </source>
</evidence>
<dbReference type="RefSeq" id="WP_144753735.1">
    <property type="nucleotide sequence ID" value="NZ_VMNW02000046.1"/>
</dbReference>
<reference evidence="4" key="1">
    <citation type="submission" date="2019-09" db="EMBL/GenBank/DDBJ databases">
        <authorList>
            <person name="Teo W.F.A."/>
            <person name="Duangmal K."/>
        </authorList>
    </citation>
    <scope>NUCLEOTIDE SEQUENCE [LARGE SCALE GENOMIC DNA]</scope>
    <source>
        <strain evidence="4">K81G1</strain>
    </source>
</reference>
<dbReference type="Proteomes" id="UP000319769">
    <property type="component" value="Unassembled WGS sequence"/>
</dbReference>
<dbReference type="NCBIfam" id="TIGR00040">
    <property type="entry name" value="yfcE"/>
    <property type="match status" value="1"/>
</dbReference>
<gene>
    <name evidence="4" type="ORF">FPZ12_026690</name>
</gene>
<dbReference type="InterPro" id="IPR011152">
    <property type="entry name" value="Pesterase_MJ0912"/>
</dbReference>
<evidence type="ECO:0000256" key="2">
    <source>
        <dbReference type="RuleBase" id="RU362039"/>
    </source>
</evidence>
<dbReference type="EC" id="3.1.4.-" evidence="2"/>
<dbReference type="InterPro" id="IPR050126">
    <property type="entry name" value="Ap4A_hydrolase"/>
</dbReference>
<dbReference type="Gene3D" id="3.60.21.10">
    <property type="match status" value="1"/>
</dbReference>
<proteinExistence type="inferred from homology"/>
<keyword evidence="2" id="KW-0479">Metal-binding</keyword>
<protein>
    <recommendedName>
        <fullName evidence="2">Phosphoesterase</fullName>
        <ecNumber evidence="2">3.1.4.-</ecNumber>
    </recommendedName>
</protein>
<comment type="cofactor">
    <cofactor evidence="2">
        <name>a divalent metal cation</name>
        <dbReference type="ChEBI" id="CHEBI:60240"/>
    </cofactor>
</comment>
<dbReference type="InterPro" id="IPR029052">
    <property type="entry name" value="Metallo-depent_PP-like"/>
</dbReference>
<dbReference type="AlphaFoldDB" id="A0A5N0V192"/>
<dbReference type="SUPFAM" id="SSF56300">
    <property type="entry name" value="Metallo-dependent phosphatases"/>
    <property type="match status" value="1"/>
</dbReference>
<feature type="domain" description="Calcineurin-like phosphoesterase" evidence="3">
    <location>
        <begin position="1"/>
        <end position="180"/>
    </location>
</feature>
<dbReference type="InterPro" id="IPR000979">
    <property type="entry name" value="Phosphodiesterase_MJ0936/Vps29"/>
</dbReference>
<dbReference type="GO" id="GO:0005737">
    <property type="term" value="C:cytoplasm"/>
    <property type="evidence" value="ECO:0007669"/>
    <property type="project" value="TreeGrafter"/>
</dbReference>
<dbReference type="GO" id="GO:0016791">
    <property type="term" value="F:phosphatase activity"/>
    <property type="evidence" value="ECO:0007669"/>
    <property type="project" value="TreeGrafter"/>
</dbReference>
<keyword evidence="5" id="KW-1185">Reference proteome</keyword>
<dbReference type="PIRSF" id="PIRSF000883">
    <property type="entry name" value="Pesterase_MJ0912"/>
    <property type="match status" value="1"/>
</dbReference>